<organism evidence="1 2">
    <name type="scientific">Thlaspi arvense</name>
    <name type="common">Field penny-cress</name>
    <dbReference type="NCBI Taxonomy" id="13288"/>
    <lineage>
        <taxon>Eukaryota</taxon>
        <taxon>Viridiplantae</taxon>
        <taxon>Streptophyta</taxon>
        <taxon>Embryophyta</taxon>
        <taxon>Tracheophyta</taxon>
        <taxon>Spermatophyta</taxon>
        <taxon>Magnoliopsida</taxon>
        <taxon>eudicotyledons</taxon>
        <taxon>Gunneridae</taxon>
        <taxon>Pentapetalae</taxon>
        <taxon>rosids</taxon>
        <taxon>malvids</taxon>
        <taxon>Brassicales</taxon>
        <taxon>Brassicaceae</taxon>
        <taxon>Thlaspideae</taxon>
        <taxon>Thlaspi</taxon>
    </lineage>
</organism>
<keyword evidence="2" id="KW-1185">Reference proteome</keyword>
<sequence length="79" mass="8682">MQTKTIKCSVLRKIYRYEIDTKIFTSRELATTTNNFKKKMVSGAILKSKLESTGQNVAVEMLHLSGVRGDGVSCGSPNA</sequence>
<reference evidence="1 2" key="1">
    <citation type="submission" date="2022-03" db="EMBL/GenBank/DDBJ databases">
        <authorList>
            <person name="Nunn A."/>
            <person name="Chopra R."/>
            <person name="Nunn A."/>
            <person name="Contreras Garrido A."/>
        </authorList>
    </citation>
    <scope>NUCLEOTIDE SEQUENCE [LARGE SCALE GENOMIC DNA]</scope>
</reference>
<evidence type="ECO:0000313" key="1">
    <source>
        <dbReference type="EMBL" id="CAH2079204.1"/>
    </source>
</evidence>
<evidence type="ECO:0000313" key="2">
    <source>
        <dbReference type="Proteomes" id="UP000836841"/>
    </source>
</evidence>
<gene>
    <name evidence="1" type="ORF">TAV2_LOCUS24866</name>
</gene>
<dbReference type="EMBL" id="OU466863">
    <property type="protein sequence ID" value="CAH2079204.1"/>
    <property type="molecule type" value="Genomic_DNA"/>
</dbReference>
<dbReference type="AlphaFoldDB" id="A0AAU9TAX6"/>
<accession>A0AAU9TAX6</accession>
<protein>
    <submittedName>
        <fullName evidence="1">Uncharacterized protein</fullName>
    </submittedName>
</protein>
<name>A0AAU9TAX6_THLAR</name>
<dbReference type="Proteomes" id="UP000836841">
    <property type="component" value="Chromosome 7"/>
</dbReference>
<proteinExistence type="predicted"/>